<dbReference type="WBParaSite" id="RSKR_0000031700.1">
    <property type="protein sequence ID" value="RSKR_0000031700.1"/>
    <property type="gene ID" value="RSKR_0000031700"/>
</dbReference>
<protein>
    <submittedName>
        <fullName evidence="2">Deoxyuridine 5'-triphosphate nucleotidohydrolase</fullName>
    </submittedName>
</protein>
<reference evidence="2" key="1">
    <citation type="submission" date="2016-11" db="UniProtKB">
        <authorList>
            <consortium name="WormBaseParasite"/>
        </authorList>
    </citation>
    <scope>IDENTIFICATION</scope>
    <source>
        <strain evidence="2">KR3021</strain>
    </source>
</reference>
<evidence type="ECO:0000313" key="2">
    <source>
        <dbReference type="WBParaSite" id="RSKR_0000031700.1"/>
    </source>
</evidence>
<evidence type="ECO:0000313" key="1">
    <source>
        <dbReference type="Proteomes" id="UP000095286"/>
    </source>
</evidence>
<sequence length="153" mass="16294">MCNFTRFLQKETIKFVRTCDAARAPIFGSVCAAGADLCAAEATIVPANGKACISTGLKVAIPYGYYGRVAPRSGLAAKKFLDVGAGVVDSDYRGVLHVLLFNFSKEDFQVNVGDRIAQLICEKICHPEYTEVQSIDDTDRGEGGFGSTGVATS</sequence>
<dbReference type="Proteomes" id="UP000095286">
    <property type="component" value="Unplaced"/>
</dbReference>
<proteinExistence type="predicted"/>
<organism evidence="1 2">
    <name type="scientific">Rhabditophanes sp. KR3021</name>
    <dbReference type="NCBI Taxonomy" id="114890"/>
    <lineage>
        <taxon>Eukaryota</taxon>
        <taxon>Metazoa</taxon>
        <taxon>Ecdysozoa</taxon>
        <taxon>Nematoda</taxon>
        <taxon>Chromadorea</taxon>
        <taxon>Rhabditida</taxon>
        <taxon>Tylenchina</taxon>
        <taxon>Panagrolaimomorpha</taxon>
        <taxon>Strongyloidoidea</taxon>
        <taxon>Alloionematidae</taxon>
        <taxon>Rhabditophanes</taxon>
    </lineage>
</organism>
<accession>A0AC35TGF9</accession>
<name>A0AC35TGF9_9BILA</name>